<dbReference type="Proteomes" id="UP000007041">
    <property type="component" value="Chromosome"/>
</dbReference>
<dbReference type="EMBL" id="FP565809">
    <property type="protein sequence ID" value="CBH20520.1"/>
    <property type="molecule type" value="Genomic_DNA"/>
</dbReference>
<keyword evidence="2" id="KW-1185">Reference proteome</keyword>
<dbReference type="GeneID" id="35557638"/>
<name>E3PVF3_ACESD</name>
<dbReference type="STRING" id="1511.CLOST_0390"/>
<dbReference type="AlphaFoldDB" id="E3PVF3"/>
<gene>
    <name evidence="1" type="ordered locus">CLOST_0390</name>
</gene>
<evidence type="ECO:0000313" key="1">
    <source>
        <dbReference type="EMBL" id="CBH20520.1"/>
    </source>
</evidence>
<evidence type="ECO:0000313" key="2">
    <source>
        <dbReference type="Proteomes" id="UP000007041"/>
    </source>
</evidence>
<dbReference type="HOGENOM" id="CLU_067299_1_0_9"/>
<accession>E3PVF3</accession>
<dbReference type="KEGG" id="cst:CLOST_0390"/>
<organism evidence="1 2">
    <name type="scientific">Acetoanaerobium sticklandii (strain ATCC 12662 / DSM 519 / JCM 1433 / CCUG 9281 / NCIMB 10654 / HF)</name>
    <name type="common">Clostridium sticklandii</name>
    <dbReference type="NCBI Taxonomy" id="499177"/>
    <lineage>
        <taxon>Bacteria</taxon>
        <taxon>Bacillati</taxon>
        <taxon>Bacillota</taxon>
        <taxon>Clostridia</taxon>
        <taxon>Peptostreptococcales</taxon>
        <taxon>Filifactoraceae</taxon>
        <taxon>Acetoanaerobium</taxon>
    </lineage>
</organism>
<protein>
    <submittedName>
        <fullName evidence="1">Uncharacterized protein</fullName>
    </submittedName>
</protein>
<proteinExistence type="predicted"/>
<dbReference type="RefSeq" id="WP_013360613.1">
    <property type="nucleotide sequence ID" value="NC_014614.1"/>
</dbReference>
<sequence>MKVIQKDSISKSLKKYNEDISYIGDSWAWVIDGATGLSGRNLLKDKTDASWFVYQWNEYLISNIKNYNFDLSTIIKLGIESIYDKYRFLVKKEEDLLISPIDFPSATIALIRWNSNHIEYFLLGDCEILIQNGQTNLVHISDEALKPFDDKVIDLMTNEKIINGLTHDEARDKATSMLVEHRLMKNKPKGYWSLEFDDIAVDMAKKGKICLDQEAKCLLMSDGFSILFQKYLKVDKYKIINFVEKNGLVGCYNLLRDIESNDSECIRYPRLKKSDDSSAVFIRFF</sequence>
<reference evidence="2" key="1">
    <citation type="journal article" date="2010" name="BMC Genomics">
        <title>Clostridium sticklandii, a specialist in amino acid degradation:revisiting its metabolism through its genome sequence.</title>
        <authorList>
            <person name="Fonknechten N."/>
            <person name="Chaussonnerie S."/>
            <person name="Tricot S."/>
            <person name="Lajus A."/>
            <person name="Andreesen J.R."/>
            <person name="Perchat N."/>
            <person name="Pelletier E."/>
            <person name="Gouyvenoux M."/>
            <person name="Barbe V."/>
            <person name="Salanoubat M."/>
            <person name="Le Paslier D."/>
            <person name="Weissenbach J."/>
            <person name="Cohen G.N."/>
            <person name="Kreimeyer A."/>
        </authorList>
    </citation>
    <scope>NUCLEOTIDE SEQUENCE [LARGE SCALE GENOMIC DNA]</scope>
    <source>
        <strain evidence="2">ATCC 12662 / DSM 519 / JCM 1433 / CCUG 9281 / NCIMB 10654 / HF</strain>
    </source>
</reference>
<dbReference type="BioCyc" id="CSTI499177:GJE9-400-MONOMER"/>
<dbReference type="eggNOG" id="COG0631">
    <property type="taxonomic scope" value="Bacteria"/>
</dbReference>